<dbReference type="Gene3D" id="3.40.50.720">
    <property type="entry name" value="NAD(P)-binding Rossmann-like Domain"/>
    <property type="match status" value="1"/>
</dbReference>
<proteinExistence type="predicted"/>
<feature type="region of interest" description="Disordered" evidence="1">
    <location>
        <begin position="58"/>
        <end position="120"/>
    </location>
</feature>
<dbReference type="SUPFAM" id="SSF51735">
    <property type="entry name" value="NAD(P)-binding Rossmann-fold domains"/>
    <property type="match status" value="1"/>
</dbReference>
<gene>
    <name evidence="3" type="ORF">D3874_03630</name>
</gene>
<evidence type="ECO:0000259" key="2">
    <source>
        <dbReference type="Pfam" id="PF01370"/>
    </source>
</evidence>
<evidence type="ECO:0000256" key="1">
    <source>
        <dbReference type="SAM" id="MobiDB-lite"/>
    </source>
</evidence>
<feature type="compositionally biased region" description="Polar residues" evidence="1">
    <location>
        <begin position="81"/>
        <end position="95"/>
    </location>
</feature>
<dbReference type="InterPro" id="IPR001509">
    <property type="entry name" value="Epimerase_deHydtase"/>
</dbReference>
<dbReference type="Proteomes" id="UP000284605">
    <property type="component" value="Unassembled WGS sequence"/>
</dbReference>
<sequence>MPSAFVTGATGFVGINLVDELLARGWTVTCLVRAGSNTKYLDRRAVAKVTGEITDIESLRGPCRPASTPSSTSPATPTCGRATTRSRPPTMSTAPATCAPSPWKRASSASSTPRPYPSGA</sequence>
<feature type="domain" description="NAD-dependent epimerase/dehydratase" evidence="2">
    <location>
        <begin position="5"/>
        <end position="61"/>
    </location>
</feature>
<organism evidence="3 4">
    <name type="scientific">Oleomonas cavernae</name>
    <dbReference type="NCBI Taxonomy" id="2320859"/>
    <lineage>
        <taxon>Bacteria</taxon>
        <taxon>Pseudomonadati</taxon>
        <taxon>Pseudomonadota</taxon>
        <taxon>Alphaproteobacteria</taxon>
        <taxon>Acetobacterales</taxon>
        <taxon>Acetobacteraceae</taxon>
        <taxon>Oleomonas</taxon>
    </lineage>
</organism>
<feature type="compositionally biased region" description="Low complexity" evidence="1">
    <location>
        <begin position="65"/>
        <end position="78"/>
    </location>
</feature>
<name>A0A418WUF9_9PROT</name>
<reference evidence="3 4" key="1">
    <citation type="submission" date="2018-09" db="EMBL/GenBank/DDBJ databases">
        <authorList>
            <person name="Zhu H."/>
        </authorList>
    </citation>
    <scope>NUCLEOTIDE SEQUENCE [LARGE SCALE GENOMIC DNA]</scope>
    <source>
        <strain evidence="3 4">K1W22B-8</strain>
    </source>
</reference>
<dbReference type="OrthoDB" id="9801785at2"/>
<evidence type="ECO:0000313" key="3">
    <source>
        <dbReference type="EMBL" id="RJF94913.1"/>
    </source>
</evidence>
<dbReference type="AlphaFoldDB" id="A0A418WUF9"/>
<evidence type="ECO:0000313" key="4">
    <source>
        <dbReference type="Proteomes" id="UP000284605"/>
    </source>
</evidence>
<comment type="caution">
    <text evidence="3">The sequence shown here is derived from an EMBL/GenBank/DDBJ whole genome shotgun (WGS) entry which is preliminary data.</text>
</comment>
<dbReference type="InterPro" id="IPR036291">
    <property type="entry name" value="NAD(P)-bd_dom_sf"/>
</dbReference>
<keyword evidence="4" id="KW-1185">Reference proteome</keyword>
<accession>A0A418WUF9</accession>
<dbReference type="EMBL" id="QYUK01000008">
    <property type="protein sequence ID" value="RJF94913.1"/>
    <property type="molecule type" value="Genomic_DNA"/>
</dbReference>
<dbReference type="Pfam" id="PF01370">
    <property type="entry name" value="Epimerase"/>
    <property type="match status" value="1"/>
</dbReference>
<protein>
    <submittedName>
        <fullName evidence="3">NAD-dependent epimerase/dehydratase family protein</fullName>
    </submittedName>
</protein>